<organism evidence="3 4">
    <name type="scientific">Secundilactobacillus malefermentans</name>
    <dbReference type="NCBI Taxonomy" id="176292"/>
    <lineage>
        <taxon>Bacteria</taxon>
        <taxon>Bacillati</taxon>
        <taxon>Bacillota</taxon>
        <taxon>Bacilli</taxon>
        <taxon>Lactobacillales</taxon>
        <taxon>Lactobacillaceae</taxon>
        <taxon>Secundilactobacillus</taxon>
    </lineage>
</organism>
<evidence type="ECO:0000259" key="2">
    <source>
        <dbReference type="Pfam" id="PF13038"/>
    </source>
</evidence>
<feature type="transmembrane region" description="Helical" evidence="1">
    <location>
        <begin position="12"/>
        <end position="31"/>
    </location>
</feature>
<dbReference type="InterPro" id="IPR025007">
    <property type="entry name" value="DUF3899"/>
</dbReference>
<keyword evidence="4" id="KW-1185">Reference proteome</keyword>
<evidence type="ECO:0000256" key="1">
    <source>
        <dbReference type="SAM" id="Phobius"/>
    </source>
</evidence>
<reference evidence="3 4" key="1">
    <citation type="journal article" date="2019" name="Appl. Microbiol. Biotechnol.">
        <title>Uncovering carbohydrate metabolism through a genotype-phenotype association study of 56 lactic acid bacteria genomes.</title>
        <authorList>
            <person name="Buron-Moles G."/>
            <person name="Chailyan A."/>
            <person name="Dolejs I."/>
            <person name="Forster J."/>
            <person name="Miks M.H."/>
        </authorList>
    </citation>
    <scope>NUCLEOTIDE SEQUENCE [LARGE SCALE GENOMIC DNA]</scope>
    <source>
        <strain evidence="3 4">ATCC 49373</strain>
    </source>
</reference>
<feature type="transmembrane region" description="Helical" evidence="1">
    <location>
        <begin position="96"/>
        <end position="114"/>
    </location>
</feature>
<feature type="transmembrane region" description="Helical" evidence="1">
    <location>
        <begin position="37"/>
        <end position="58"/>
    </location>
</feature>
<dbReference type="EMBL" id="PUFO01000023">
    <property type="protein sequence ID" value="TDG79454.1"/>
    <property type="molecule type" value="Genomic_DNA"/>
</dbReference>
<accession>A0A4R5NS62</accession>
<feature type="domain" description="DUF3899" evidence="2">
    <location>
        <begin position="34"/>
        <end position="115"/>
    </location>
</feature>
<dbReference type="AlphaFoldDB" id="A0A4R5NS62"/>
<dbReference type="STRING" id="1122149.FD44_GL000253"/>
<keyword evidence="1" id="KW-0812">Transmembrane</keyword>
<evidence type="ECO:0000313" key="4">
    <source>
        <dbReference type="Proteomes" id="UP000294854"/>
    </source>
</evidence>
<keyword evidence="1" id="KW-0472">Membrane</keyword>
<comment type="caution">
    <text evidence="3">The sequence shown here is derived from an EMBL/GenBank/DDBJ whole genome shotgun (WGS) entry which is preliminary data.</text>
</comment>
<dbReference type="Pfam" id="PF13038">
    <property type="entry name" value="DUF3899"/>
    <property type="match status" value="1"/>
</dbReference>
<name>A0A4R5NS62_9LACO</name>
<evidence type="ECO:0000313" key="3">
    <source>
        <dbReference type="EMBL" id="TDG79454.1"/>
    </source>
</evidence>
<dbReference type="OrthoDB" id="2322259at2"/>
<dbReference type="RefSeq" id="WP_010620779.1">
    <property type="nucleotide sequence ID" value="NZ_CP042371.1"/>
</dbReference>
<keyword evidence="1" id="KW-1133">Transmembrane helix</keyword>
<sequence>MTFLKKNKSSLYTLGLILLVGVLALVFVPLIVVGNIWFMIGLVFLVGAAFFVVEKAHLFAGWFRFKKRGEEDLKDKKIEVKSVGSLKNGPIIINKYARFCLIVGVTLIVISMIVTSI</sequence>
<protein>
    <recommendedName>
        <fullName evidence="2">DUF3899 domain-containing protein</fullName>
    </recommendedName>
</protein>
<gene>
    <name evidence="3" type="ORF">C5L31_000721</name>
</gene>
<proteinExistence type="predicted"/>
<dbReference type="Proteomes" id="UP000294854">
    <property type="component" value="Unassembled WGS sequence"/>
</dbReference>